<evidence type="ECO:0000256" key="3">
    <source>
        <dbReference type="ARBA" id="ARBA00022729"/>
    </source>
</evidence>
<dbReference type="SUPFAM" id="SSF49785">
    <property type="entry name" value="Galactose-binding domain-like"/>
    <property type="match status" value="1"/>
</dbReference>
<evidence type="ECO:0000313" key="8">
    <source>
        <dbReference type="Proteomes" id="UP001174205"/>
    </source>
</evidence>
<dbReference type="SUPFAM" id="SSF49265">
    <property type="entry name" value="Fibronectin type III"/>
    <property type="match status" value="1"/>
</dbReference>
<proteinExistence type="predicted"/>
<keyword evidence="8" id="KW-1185">Reference proteome</keyword>
<accession>A0ABT8J5E2</accession>
<dbReference type="Pfam" id="PF24517">
    <property type="entry name" value="CBM96"/>
    <property type="match status" value="1"/>
</dbReference>
<sequence length="1473" mass="157303">MKHVNEKQQLRRTDRSQGHNVRRIDYRAEGIQVNDLFKTWKKRVVLVAMSVILISGTIVPVHEVRAMDDGVSHSILNAAQEGNIPDPEGPELEIYAENFDDPDNFGSTGGIALRAPWLQEGAGGSKAKTSSSTTAPSLPNMIKMDGTDALALPLNLTGYGNIRLSYYTRASSYISGSVIIEWSKDGGASWTTLETFELPPGTPDVKNKEGNTLKSWTLGSEANNNSTVKIRFRTGDTMQANMYIDNVAIYGQAIPGITPAPSPVPPGEENTEFTPPQGVTLYEDVEIGTAGGRAMYSSIAVPETAAAEPMPVMVYIHGGGWNHGDRKQALNSICNYVLKRGYIGVSLDYRLTPEAPFPAQIQDVKLAIRYLRAHAAQYNLDPSRIGVWGSSAGGHLAALLGTTGDMVAGDTVVLDTGATVEVPDLEGSGGWAEYSDKVQAVADWYGPADFTTTFANNYSSVTALLGGHRAFDVPEQARLAMPGTYASPDDPPFWIRHGDADATIPYTDSVTFAGQLQSAGVPMVDMKIVPGQGHGFTGTASETANAEAWAFLDEHVKNRVVTEPIIFKNNREDTSPGDEEGEEERPLIEKVIASKLPSDDAAIDSGKPDLNFNQATGSSTGLLSISSTSSTKKYVYFKFDMTGNEPEADRYRLRIAAKKGTSNTDTELSVFGLDATDWSESLLTWSNAPVQSLSESSLLGTFQVTADRNGSPAVYEVDVTDYVKSRQEAGQVAFLLGDAGSTGVSVNVYTKEANGTSNPRPQLSVISLIEDGSDTHAPEWGPGAALEVRNWGTEFAELRWPAASDDTDVSAYRIYRDGVLLAEQGKKSFRDSGLAAGTSYTFQVKAIDEAGNVSSALSTDLTTLVVPVSPLPVASVSASGSDGNLATNTIDNNSYTRWSVAGEGQWITLDLGQAQQVGYVGVGFYKGDVRKTFFEIETSVDGELWTQVFNGESSGDTTEMQAFDIPDTSARYVRITGHGNSDSSIYTSLTDVHLYAPFAGGGTPVALIPYMEPQPPEGTVPFVAPGLTETDGTPHAVHSPHAVTGRTIDVRDYGIDLADNTSDDRPAIQAAINEANVGDEVFLPDGVYNLLSGPDATTNLMLKSGVNLRGESKEGTVLKTSLDQVTGSAVLKASAQHSILVSNMTLTSSWSGSYTTDHKSNNPSAGGPDSVIHIANYGEAPSYNITIDDVIVEKFKRMAIRIEHSRDVVVKHATFRNATDLGPGGSGYGISIQGTAKTDRLGFENDTLWNVVEDSNFEGPYLRHGALIQFVAHNNVLRGNTFNGTKLDAIDLHGELEYFNEISGNVITDVLTGAGIGLGNTGGSAPSNHSKSGKGNYIHDNTITNSQIGISVTMGTPDTVIEDNLIKNTTTIADAAGIKVLNGPGTVIRGNVIQNNTSSGYWAVRLERDKGDAGAGNIGEGDPENVWIENNRIEGNTNGIGLFAGIGIRLKSNLLSNLNEDYYKAAGVTVTEL</sequence>
<evidence type="ECO:0000256" key="1">
    <source>
        <dbReference type="ARBA" id="ARBA00004613"/>
    </source>
</evidence>
<organism evidence="7 8">
    <name type="scientific">Paenibacillus vandeheii</name>
    <dbReference type="NCBI Taxonomy" id="3035917"/>
    <lineage>
        <taxon>Bacteria</taxon>
        <taxon>Bacillati</taxon>
        <taxon>Bacillota</taxon>
        <taxon>Bacilli</taxon>
        <taxon>Bacillales</taxon>
        <taxon>Paenibacillaceae</taxon>
        <taxon>Paenibacillus</taxon>
    </lineage>
</organism>
<dbReference type="EMBL" id="JAROCD010000002">
    <property type="protein sequence ID" value="MDN4600202.1"/>
    <property type="molecule type" value="Genomic_DNA"/>
</dbReference>
<dbReference type="InterPro" id="IPR036116">
    <property type="entry name" value="FN3_sf"/>
</dbReference>
<evidence type="ECO:0000256" key="5">
    <source>
        <dbReference type="SAM" id="Phobius"/>
    </source>
</evidence>
<dbReference type="Pfam" id="PF00754">
    <property type="entry name" value="F5_F8_type_C"/>
    <property type="match status" value="1"/>
</dbReference>
<feature type="domain" description="F5/8 type C" evidence="6">
    <location>
        <begin position="854"/>
        <end position="997"/>
    </location>
</feature>
<keyword evidence="5" id="KW-1133">Transmembrane helix</keyword>
<keyword evidence="2" id="KW-0964">Secreted</keyword>
<dbReference type="InterPro" id="IPR055372">
    <property type="entry name" value="CBM96"/>
</dbReference>
<keyword evidence="5" id="KW-0472">Membrane</keyword>
<dbReference type="NCBIfam" id="NF033679">
    <property type="entry name" value="DNRLRE_dom"/>
    <property type="match status" value="1"/>
</dbReference>
<dbReference type="InterPro" id="IPR012334">
    <property type="entry name" value="Pectin_lyas_fold"/>
</dbReference>
<dbReference type="Gene3D" id="2.160.20.10">
    <property type="entry name" value="Single-stranded right-handed beta-helix, Pectin lyase-like"/>
    <property type="match status" value="1"/>
</dbReference>
<dbReference type="Gene3D" id="2.60.120.260">
    <property type="entry name" value="Galactose-binding domain-like"/>
    <property type="match status" value="2"/>
</dbReference>
<protein>
    <submittedName>
        <fullName evidence="7">Alpha/beta hydrolase fold domain-containing protein</fullName>
    </submittedName>
</protein>
<dbReference type="PROSITE" id="PS00498">
    <property type="entry name" value="TYROSINASE_2"/>
    <property type="match status" value="1"/>
</dbReference>
<dbReference type="Proteomes" id="UP001174205">
    <property type="component" value="Unassembled WGS sequence"/>
</dbReference>
<keyword evidence="4 7" id="KW-0378">Hydrolase</keyword>
<dbReference type="InterPro" id="IPR029058">
    <property type="entry name" value="AB_hydrolase_fold"/>
</dbReference>
<gene>
    <name evidence="7" type="ORF">P5G61_03105</name>
</gene>
<dbReference type="InterPro" id="IPR050300">
    <property type="entry name" value="GDXG_lipolytic_enzyme"/>
</dbReference>
<evidence type="ECO:0000256" key="2">
    <source>
        <dbReference type="ARBA" id="ARBA00022525"/>
    </source>
</evidence>
<reference evidence="7" key="1">
    <citation type="submission" date="2023-03" db="EMBL/GenBank/DDBJ databases">
        <title>MT1 and MT2 Draft Genomes of Novel Species.</title>
        <authorList>
            <person name="Venkateswaran K."/>
        </authorList>
    </citation>
    <scope>NUCLEOTIDE SEQUENCE</scope>
    <source>
        <strain evidence="7">F6_3S_P_1C</strain>
    </source>
</reference>
<evidence type="ECO:0000313" key="7">
    <source>
        <dbReference type="EMBL" id="MDN4600202.1"/>
    </source>
</evidence>
<dbReference type="InterPro" id="IPR011050">
    <property type="entry name" value="Pectin_lyase_fold/virulence"/>
</dbReference>
<keyword evidence="5" id="KW-0812">Transmembrane</keyword>
<dbReference type="Pfam" id="PF20434">
    <property type="entry name" value="BD-FAE"/>
    <property type="match status" value="1"/>
</dbReference>
<dbReference type="InterPro" id="IPR008979">
    <property type="entry name" value="Galactose-bd-like_sf"/>
</dbReference>
<comment type="caution">
    <text evidence="7">The sequence shown here is derived from an EMBL/GenBank/DDBJ whole genome shotgun (WGS) entry which is preliminary data.</text>
</comment>
<dbReference type="PANTHER" id="PTHR48081:SF13">
    <property type="entry name" value="ALPHA_BETA HYDROLASE"/>
    <property type="match status" value="1"/>
</dbReference>
<feature type="transmembrane region" description="Helical" evidence="5">
    <location>
        <begin position="44"/>
        <end position="62"/>
    </location>
</feature>
<dbReference type="Pfam" id="PF13229">
    <property type="entry name" value="Beta_helix"/>
    <property type="match status" value="1"/>
</dbReference>
<dbReference type="PANTHER" id="PTHR48081">
    <property type="entry name" value="AB HYDROLASE SUPERFAMILY PROTEIN C4A8.06C"/>
    <property type="match status" value="1"/>
</dbReference>
<evidence type="ECO:0000259" key="6">
    <source>
        <dbReference type="PROSITE" id="PS50022"/>
    </source>
</evidence>
<dbReference type="Gene3D" id="2.60.40.10">
    <property type="entry name" value="Immunoglobulins"/>
    <property type="match status" value="1"/>
</dbReference>
<dbReference type="Gene3D" id="3.40.50.1820">
    <property type="entry name" value="alpha/beta hydrolase"/>
    <property type="match status" value="1"/>
</dbReference>
<dbReference type="InterPro" id="IPR002227">
    <property type="entry name" value="Tyrosinase_Cu-bd"/>
</dbReference>
<dbReference type="InterPro" id="IPR013783">
    <property type="entry name" value="Ig-like_fold"/>
</dbReference>
<comment type="subcellular location">
    <subcellularLocation>
        <location evidence="1">Secreted</location>
    </subcellularLocation>
</comment>
<dbReference type="SMART" id="SM00710">
    <property type="entry name" value="PbH1"/>
    <property type="match status" value="9"/>
</dbReference>
<evidence type="ECO:0000256" key="4">
    <source>
        <dbReference type="ARBA" id="ARBA00022801"/>
    </source>
</evidence>
<dbReference type="InterPro" id="IPR000421">
    <property type="entry name" value="FA58C"/>
</dbReference>
<dbReference type="InterPro" id="IPR039448">
    <property type="entry name" value="Beta_helix"/>
</dbReference>
<dbReference type="CDD" id="cd00063">
    <property type="entry name" value="FN3"/>
    <property type="match status" value="1"/>
</dbReference>
<dbReference type="InterPro" id="IPR003961">
    <property type="entry name" value="FN3_dom"/>
</dbReference>
<dbReference type="RefSeq" id="WP_301244406.1">
    <property type="nucleotide sequence ID" value="NZ_JAROCD010000002.1"/>
</dbReference>
<dbReference type="PROSITE" id="PS50022">
    <property type="entry name" value="FA58C_3"/>
    <property type="match status" value="1"/>
</dbReference>
<name>A0ABT8J5E2_9BACL</name>
<dbReference type="InterPro" id="IPR006626">
    <property type="entry name" value="PbH1"/>
</dbReference>
<dbReference type="SUPFAM" id="SSF53474">
    <property type="entry name" value="alpha/beta-Hydrolases"/>
    <property type="match status" value="1"/>
</dbReference>
<keyword evidence="3" id="KW-0732">Signal</keyword>
<dbReference type="InterPro" id="IPR049492">
    <property type="entry name" value="BD-FAE-like_dom"/>
</dbReference>
<dbReference type="GO" id="GO:0016787">
    <property type="term" value="F:hydrolase activity"/>
    <property type="evidence" value="ECO:0007669"/>
    <property type="project" value="UniProtKB-KW"/>
</dbReference>
<dbReference type="SUPFAM" id="SSF51126">
    <property type="entry name" value="Pectin lyase-like"/>
    <property type="match status" value="1"/>
</dbReference>